<comment type="subcellular location">
    <subcellularLocation>
        <location evidence="1">Cell membrane</location>
        <topology evidence="1">Multi-pass membrane protein</topology>
    </subcellularLocation>
</comment>
<evidence type="ECO:0000256" key="2">
    <source>
        <dbReference type="ARBA" id="ARBA00022475"/>
    </source>
</evidence>
<feature type="transmembrane region" description="Helical" evidence="6">
    <location>
        <begin position="360"/>
        <end position="380"/>
    </location>
</feature>
<feature type="transmembrane region" description="Helical" evidence="6">
    <location>
        <begin position="99"/>
        <end position="120"/>
    </location>
</feature>
<protein>
    <submittedName>
        <fullName evidence="9">ABC transporter permease</fullName>
    </submittedName>
</protein>
<evidence type="ECO:0000259" key="8">
    <source>
        <dbReference type="Pfam" id="PF12704"/>
    </source>
</evidence>
<dbReference type="PANTHER" id="PTHR30572:SF18">
    <property type="entry name" value="ABC-TYPE MACROLIDE FAMILY EXPORT SYSTEM PERMEASE COMPONENT 2"/>
    <property type="match status" value="1"/>
</dbReference>
<evidence type="ECO:0000313" key="10">
    <source>
        <dbReference type="Proteomes" id="UP000251993"/>
    </source>
</evidence>
<dbReference type="GO" id="GO:0005886">
    <property type="term" value="C:plasma membrane"/>
    <property type="evidence" value="ECO:0007669"/>
    <property type="project" value="UniProtKB-SubCell"/>
</dbReference>
<dbReference type="InterPro" id="IPR050250">
    <property type="entry name" value="Macrolide_Exporter_MacB"/>
</dbReference>
<accession>A0A344TLV3</accession>
<evidence type="ECO:0000256" key="6">
    <source>
        <dbReference type="SAM" id="Phobius"/>
    </source>
</evidence>
<reference evidence="9 10" key="1">
    <citation type="submission" date="2018-07" db="EMBL/GenBank/DDBJ databases">
        <title>Genome sequencing of Runella.</title>
        <authorList>
            <person name="Baek M.-G."/>
            <person name="Yi H."/>
        </authorList>
    </citation>
    <scope>NUCLEOTIDE SEQUENCE [LARGE SCALE GENOMIC DNA]</scope>
    <source>
        <strain evidence="9 10">HYN0085</strain>
    </source>
</reference>
<dbReference type="PANTHER" id="PTHR30572">
    <property type="entry name" value="MEMBRANE COMPONENT OF TRANSPORTER-RELATED"/>
    <property type="match status" value="1"/>
</dbReference>
<evidence type="ECO:0000256" key="4">
    <source>
        <dbReference type="ARBA" id="ARBA00022989"/>
    </source>
</evidence>
<gene>
    <name evidence="9" type="ORF">DR864_18720</name>
</gene>
<dbReference type="Pfam" id="PF12704">
    <property type="entry name" value="MacB_PCD"/>
    <property type="match status" value="2"/>
</dbReference>
<keyword evidence="4 6" id="KW-1133">Transmembrane helix</keyword>
<dbReference type="InterPro" id="IPR047699">
    <property type="entry name" value="Permease_put_prefix"/>
</dbReference>
<dbReference type="KEGG" id="run:DR864_18720"/>
<dbReference type="Pfam" id="PF02687">
    <property type="entry name" value="FtsX"/>
    <property type="match status" value="2"/>
</dbReference>
<evidence type="ECO:0000259" key="7">
    <source>
        <dbReference type="Pfam" id="PF02687"/>
    </source>
</evidence>
<evidence type="ECO:0000256" key="1">
    <source>
        <dbReference type="ARBA" id="ARBA00004651"/>
    </source>
</evidence>
<feature type="transmembrane region" description="Helical" evidence="6">
    <location>
        <begin position="835"/>
        <end position="858"/>
    </location>
</feature>
<dbReference type="GO" id="GO:0022857">
    <property type="term" value="F:transmembrane transporter activity"/>
    <property type="evidence" value="ECO:0007669"/>
    <property type="project" value="TreeGrafter"/>
</dbReference>
<feature type="domain" description="MacB-like periplasmic core" evidence="8">
    <location>
        <begin position="509"/>
        <end position="712"/>
    </location>
</feature>
<feature type="transmembrane region" description="Helical" evidence="6">
    <location>
        <begin position="453"/>
        <end position="480"/>
    </location>
</feature>
<dbReference type="RefSeq" id="WP_114068393.1">
    <property type="nucleotide sequence ID" value="NZ_CP030850.1"/>
</dbReference>
<dbReference type="AlphaFoldDB" id="A0A344TLV3"/>
<feature type="transmembrane region" description="Helical" evidence="6">
    <location>
        <begin position="801"/>
        <end position="820"/>
    </location>
</feature>
<keyword evidence="2" id="KW-1003">Cell membrane</keyword>
<feature type="transmembrane region" description="Helical" evidence="6">
    <location>
        <begin position="501"/>
        <end position="521"/>
    </location>
</feature>
<dbReference type="InterPro" id="IPR025857">
    <property type="entry name" value="MacB_PCD"/>
</dbReference>
<dbReference type="Proteomes" id="UP000251993">
    <property type="component" value="Chromosome"/>
</dbReference>
<dbReference type="NCBIfam" id="NF038404">
    <property type="entry name" value="perm_prefix_2"/>
    <property type="match status" value="1"/>
</dbReference>
<keyword evidence="3 6" id="KW-0812">Transmembrane</keyword>
<evidence type="ECO:0000256" key="3">
    <source>
        <dbReference type="ARBA" id="ARBA00022692"/>
    </source>
</evidence>
<sequence length="872" mass="98836">MKTQPPILADKLLKWFCAPHLLEDIQGDLHEEFAFQVKRIGLRGAQWFYWREVLGFIKPRYLKRLPQKYPTTYSYSPDMLQNYFKIAVRNLLKNRTFSLINISGLAFGLVCCLAIGLYVWDEYQYDRAVPQFEQTYRLTERQKQATGLYDVAVTPGPLAPALKNDFPEITETVRVGAWSGLLQYQQTAVEPEAMRVVDPSFLSFFGFKLLKGNPQTVLSSPDEIVISEAVAEHFFGKDWRAQSVLGKTIHYNQERPLRLSGIVENSPARSHIQFDVLLPLKYFELNDKWSYTWSSNNYHTYLKIRPDADASVFSQKLAGQLKKYDKGNETPLLLQPLRDIHLYSDFDFGTDWGKHGNIRYVRIFVIVGLIVLLIALFNFINLSTARATQRAREVGVRKSVGALRSSLIAQFWGESLLMTSLAMGVGLVLLHSLMPFFNELSGKVMAVPFQQPLFWVSMVGVLLFISFLTGLYPAFYLSSFRPVSVLKGIFDKKSGAGFRKTLVVTQFVMSIVLIIGTVGLYQQLQFMQNKKLGFDKEQLLYVRLKGDVRQKAMTLKVLLTKQSSIASVSATTSTLVNMQNTSYIEWAGKTPKDEFLITQMNVDADFLKTTGMALAAGRNFSTAIASDTSNKFGTYLINETAAKRMGWTPQKALGKKVNFWGLDGEIVGVLRDFHFRPMNVKIEPFIVRFRPKESYFNLLVKTRPDQTQRALADIARIYKKFEPNQPFSYGFVNEDLGRQYAIEQRTGKLLLSFSILAILIACLGLFGLATFTAEQRIKEIGIRKVMGASITNITGLLSKDFIKLVLIANGIAFPLAHYGLNHWLQDFEYRIGIEWWIFAVAGILAIGISLLTVSFQAIKTALMNPVKSLKTE</sequence>
<evidence type="ECO:0000256" key="5">
    <source>
        <dbReference type="ARBA" id="ARBA00023136"/>
    </source>
</evidence>
<proteinExistence type="predicted"/>
<feature type="transmembrane region" description="Helical" evidence="6">
    <location>
        <begin position="411"/>
        <end position="433"/>
    </location>
</feature>
<dbReference type="OrthoDB" id="1451596at2"/>
<feature type="transmembrane region" description="Helical" evidence="6">
    <location>
        <begin position="749"/>
        <end position="773"/>
    </location>
</feature>
<organism evidence="9 10">
    <name type="scientific">Runella rosea</name>
    <dbReference type="NCBI Taxonomy" id="2259595"/>
    <lineage>
        <taxon>Bacteria</taxon>
        <taxon>Pseudomonadati</taxon>
        <taxon>Bacteroidota</taxon>
        <taxon>Cytophagia</taxon>
        <taxon>Cytophagales</taxon>
        <taxon>Spirosomataceae</taxon>
        <taxon>Runella</taxon>
    </lineage>
</organism>
<name>A0A344TLV3_9BACT</name>
<dbReference type="InterPro" id="IPR003838">
    <property type="entry name" value="ABC3_permease_C"/>
</dbReference>
<dbReference type="EMBL" id="CP030850">
    <property type="protein sequence ID" value="AXE19624.1"/>
    <property type="molecule type" value="Genomic_DNA"/>
</dbReference>
<feature type="domain" description="ABC3 transporter permease C-terminal" evidence="7">
    <location>
        <begin position="752"/>
        <end position="864"/>
    </location>
</feature>
<feature type="domain" description="ABC3 transporter permease C-terminal" evidence="7">
    <location>
        <begin position="366"/>
        <end position="479"/>
    </location>
</feature>
<evidence type="ECO:0000313" key="9">
    <source>
        <dbReference type="EMBL" id="AXE19624.1"/>
    </source>
</evidence>
<feature type="domain" description="MacB-like periplasmic core" evidence="8">
    <location>
        <begin position="98"/>
        <end position="317"/>
    </location>
</feature>
<keyword evidence="5 6" id="KW-0472">Membrane</keyword>
<keyword evidence="10" id="KW-1185">Reference proteome</keyword>